<evidence type="ECO:0000313" key="1">
    <source>
        <dbReference type="Proteomes" id="UP000887574"/>
    </source>
</evidence>
<dbReference type="WBParaSite" id="jg9507">
    <property type="protein sequence ID" value="jg9507"/>
    <property type="gene ID" value="jg9507"/>
</dbReference>
<accession>A0A915EUU6</accession>
<protein>
    <submittedName>
        <fullName evidence="2">Uncharacterized protein</fullName>
    </submittedName>
</protein>
<sequence>MIIDPEQVLTGAFNDLQIVLEHRKNSKEKFYASLGAMLRKRLKNAMPKFSTMLPMVSILNIWKNLS</sequence>
<dbReference type="Proteomes" id="UP000887574">
    <property type="component" value="Unplaced"/>
</dbReference>
<organism evidence="1 2">
    <name type="scientific">Ditylenchus dipsaci</name>
    <dbReference type="NCBI Taxonomy" id="166011"/>
    <lineage>
        <taxon>Eukaryota</taxon>
        <taxon>Metazoa</taxon>
        <taxon>Ecdysozoa</taxon>
        <taxon>Nematoda</taxon>
        <taxon>Chromadorea</taxon>
        <taxon>Rhabditida</taxon>
        <taxon>Tylenchina</taxon>
        <taxon>Tylenchomorpha</taxon>
        <taxon>Sphaerularioidea</taxon>
        <taxon>Anguinidae</taxon>
        <taxon>Anguininae</taxon>
        <taxon>Ditylenchus</taxon>
    </lineage>
</organism>
<name>A0A915EUU6_9BILA</name>
<reference evidence="2" key="1">
    <citation type="submission" date="2022-11" db="UniProtKB">
        <authorList>
            <consortium name="WormBaseParasite"/>
        </authorList>
    </citation>
    <scope>IDENTIFICATION</scope>
</reference>
<proteinExistence type="predicted"/>
<keyword evidence="1" id="KW-1185">Reference proteome</keyword>
<evidence type="ECO:0000313" key="2">
    <source>
        <dbReference type="WBParaSite" id="jg9507"/>
    </source>
</evidence>
<dbReference type="AlphaFoldDB" id="A0A915EUU6"/>